<dbReference type="SUPFAM" id="SSF109854">
    <property type="entry name" value="DinB/YfiT-like putative metalloenzymes"/>
    <property type="match status" value="1"/>
</dbReference>
<dbReference type="InterPro" id="IPR034660">
    <property type="entry name" value="DinB/YfiT-like"/>
</dbReference>
<proteinExistence type="inferred from homology"/>
<evidence type="ECO:0000256" key="1">
    <source>
        <dbReference type="ARBA" id="ARBA00008635"/>
    </source>
</evidence>
<protein>
    <submittedName>
        <fullName evidence="4">DinB family protein</fullName>
    </submittedName>
</protein>
<evidence type="ECO:0000256" key="2">
    <source>
        <dbReference type="ARBA" id="ARBA00022723"/>
    </source>
</evidence>
<keyword evidence="5" id="KW-1185">Reference proteome</keyword>
<keyword evidence="2 3" id="KW-0479">Metal-binding</keyword>
<dbReference type="RefSeq" id="WP_277534527.1">
    <property type="nucleotide sequence ID" value="NZ_JAPDIA010000007.1"/>
</dbReference>
<gene>
    <name evidence="4" type="ORF">OMP40_21955</name>
</gene>
<feature type="binding site" evidence="3">
    <location>
        <position position="131"/>
    </location>
    <ligand>
        <name>a divalent metal cation</name>
        <dbReference type="ChEBI" id="CHEBI:60240"/>
    </ligand>
</feature>
<dbReference type="InterPro" id="IPR007837">
    <property type="entry name" value="DinB"/>
</dbReference>
<dbReference type="Pfam" id="PF05163">
    <property type="entry name" value="DinB"/>
    <property type="match status" value="1"/>
</dbReference>
<dbReference type="AlphaFoldDB" id="A0A9X4KV43"/>
<accession>A0A9X4KV43</accession>
<organism evidence="4 5">
    <name type="scientific">Cohnella rhizosphaerae</name>
    <dbReference type="NCBI Taxonomy" id="1457232"/>
    <lineage>
        <taxon>Bacteria</taxon>
        <taxon>Bacillati</taxon>
        <taxon>Bacillota</taxon>
        <taxon>Bacilli</taxon>
        <taxon>Bacillales</taxon>
        <taxon>Paenibacillaceae</taxon>
        <taxon>Cohnella</taxon>
    </lineage>
</organism>
<sequence length="167" mass="18333">MFTSIESFIQEWENESARTRRLLETLTDASLSQSVGEGFRTLGRLAWHLTCSPQEMLVRTGLSLPAPGDEHIVPGSAAEIAAAYARTAREVSDAVRAQWTDANLTASSDMYGEQWPNGLTLRAVIQHEVHHRGQMTVLMRQAGLSVPGVYGPAREEWAAMGMEPPVV</sequence>
<feature type="binding site" evidence="3">
    <location>
        <position position="48"/>
    </location>
    <ligand>
        <name>a divalent metal cation</name>
        <dbReference type="ChEBI" id="CHEBI:60240"/>
    </ligand>
</feature>
<dbReference type="GO" id="GO:0046872">
    <property type="term" value="F:metal ion binding"/>
    <property type="evidence" value="ECO:0007669"/>
    <property type="project" value="UniProtKB-KW"/>
</dbReference>
<comment type="caution">
    <text evidence="4">The sequence shown here is derived from an EMBL/GenBank/DDBJ whole genome shotgun (WGS) entry which is preliminary data.</text>
</comment>
<dbReference type="Gene3D" id="1.20.120.450">
    <property type="entry name" value="dinb family like domain"/>
    <property type="match status" value="1"/>
</dbReference>
<comment type="similarity">
    <text evidence="1">Belongs to the DinB family.</text>
</comment>
<dbReference type="Proteomes" id="UP001153404">
    <property type="component" value="Unassembled WGS sequence"/>
</dbReference>
<evidence type="ECO:0000313" key="5">
    <source>
        <dbReference type="Proteomes" id="UP001153404"/>
    </source>
</evidence>
<feature type="binding site" evidence="3">
    <location>
        <position position="127"/>
    </location>
    <ligand>
        <name>a divalent metal cation</name>
        <dbReference type="ChEBI" id="CHEBI:60240"/>
    </ligand>
</feature>
<dbReference type="EMBL" id="JAPDIA010000007">
    <property type="protein sequence ID" value="MDG0811731.1"/>
    <property type="molecule type" value="Genomic_DNA"/>
</dbReference>
<evidence type="ECO:0000256" key="3">
    <source>
        <dbReference type="PIRSR" id="PIRSR607837-1"/>
    </source>
</evidence>
<reference evidence="4" key="1">
    <citation type="submission" date="2022-10" db="EMBL/GenBank/DDBJ databases">
        <title>Comparative genomic analysis of Cohnella hashimotonis sp. nov., isolated from the International Space Station.</title>
        <authorList>
            <person name="Simpson A."/>
            <person name="Venkateswaran K."/>
        </authorList>
    </citation>
    <scope>NUCLEOTIDE SEQUENCE</scope>
    <source>
        <strain evidence="4">DSM 28161</strain>
    </source>
</reference>
<evidence type="ECO:0000313" key="4">
    <source>
        <dbReference type="EMBL" id="MDG0811731.1"/>
    </source>
</evidence>
<name>A0A9X4KV43_9BACL</name>